<evidence type="ECO:0000313" key="12">
    <source>
        <dbReference type="Proteomes" id="UP001642484"/>
    </source>
</evidence>
<dbReference type="Pfam" id="PF22613">
    <property type="entry name" value="Transketolase_C_1"/>
    <property type="match status" value="1"/>
</dbReference>
<dbReference type="CDD" id="cd02012">
    <property type="entry name" value="TPP_TK"/>
    <property type="match status" value="1"/>
</dbReference>
<comment type="catalytic activity">
    <reaction evidence="9">
        <text>D-sedoheptulose 7-phosphate + D-glyceraldehyde 3-phosphate = aldehydo-D-ribose 5-phosphate + D-xylulose 5-phosphate</text>
        <dbReference type="Rhea" id="RHEA:10508"/>
        <dbReference type="ChEBI" id="CHEBI:57483"/>
        <dbReference type="ChEBI" id="CHEBI:57737"/>
        <dbReference type="ChEBI" id="CHEBI:58273"/>
        <dbReference type="ChEBI" id="CHEBI:59776"/>
        <dbReference type="EC" id="2.2.1.1"/>
    </reaction>
</comment>
<dbReference type="Gene3D" id="3.40.50.920">
    <property type="match status" value="1"/>
</dbReference>
<evidence type="ECO:0000256" key="8">
    <source>
        <dbReference type="ARBA" id="ARBA00023052"/>
    </source>
</evidence>
<dbReference type="InterPro" id="IPR005475">
    <property type="entry name" value="Transketolase-like_Pyr-bd"/>
</dbReference>
<gene>
    <name evidence="11" type="ORF">CCMP2556_LOCUS33545</name>
</gene>
<keyword evidence="8" id="KW-0786">Thiamine pyrophosphate</keyword>
<evidence type="ECO:0000256" key="2">
    <source>
        <dbReference type="ARBA" id="ARBA00001946"/>
    </source>
</evidence>
<comment type="cofactor">
    <cofactor evidence="1">
        <name>Co(2+)</name>
        <dbReference type="ChEBI" id="CHEBI:48828"/>
    </cofactor>
</comment>
<evidence type="ECO:0000256" key="1">
    <source>
        <dbReference type="ARBA" id="ARBA00001941"/>
    </source>
</evidence>
<evidence type="ECO:0000256" key="7">
    <source>
        <dbReference type="ARBA" id="ARBA00022842"/>
    </source>
</evidence>
<dbReference type="Pfam" id="PF00456">
    <property type="entry name" value="Transketolase_N"/>
    <property type="match status" value="2"/>
</dbReference>
<keyword evidence="12" id="KW-1185">Reference proteome</keyword>
<dbReference type="PANTHER" id="PTHR43522">
    <property type="entry name" value="TRANSKETOLASE"/>
    <property type="match status" value="1"/>
</dbReference>
<proteinExistence type="inferred from homology"/>
<reference evidence="11 12" key="1">
    <citation type="submission" date="2024-02" db="EMBL/GenBank/DDBJ databases">
        <authorList>
            <person name="Chen Y."/>
            <person name="Shah S."/>
            <person name="Dougan E. K."/>
            <person name="Thang M."/>
            <person name="Chan C."/>
        </authorList>
    </citation>
    <scope>NUCLEOTIDE SEQUENCE [LARGE SCALE GENOMIC DNA]</scope>
</reference>
<comment type="cofactor">
    <cofactor evidence="2">
        <name>Mg(2+)</name>
        <dbReference type="ChEBI" id="CHEBI:18420"/>
    </cofactor>
</comment>
<dbReference type="InterPro" id="IPR005474">
    <property type="entry name" value="Transketolase_N"/>
</dbReference>
<dbReference type="SUPFAM" id="SSF52922">
    <property type="entry name" value="TK C-terminal domain-like"/>
    <property type="match status" value="1"/>
</dbReference>
<dbReference type="PROSITE" id="PS00802">
    <property type="entry name" value="TRANSKETOLASE_2"/>
    <property type="match status" value="1"/>
</dbReference>
<dbReference type="Proteomes" id="UP001642484">
    <property type="component" value="Unassembled WGS sequence"/>
</dbReference>
<evidence type="ECO:0000259" key="10">
    <source>
        <dbReference type="SMART" id="SM00861"/>
    </source>
</evidence>
<dbReference type="Gene3D" id="3.40.50.970">
    <property type="match status" value="3"/>
</dbReference>
<dbReference type="CDD" id="cd07033">
    <property type="entry name" value="TPP_PYR_DXS_TK_like"/>
    <property type="match status" value="1"/>
</dbReference>
<evidence type="ECO:0000256" key="9">
    <source>
        <dbReference type="ARBA" id="ARBA00049473"/>
    </source>
</evidence>
<evidence type="ECO:0000313" key="11">
    <source>
        <dbReference type="EMBL" id="CAK9068297.1"/>
    </source>
</evidence>
<feature type="domain" description="Transketolase-like pyrimidine-binding" evidence="10">
    <location>
        <begin position="482"/>
        <end position="657"/>
    </location>
</feature>
<dbReference type="InterPro" id="IPR033247">
    <property type="entry name" value="Transketolase_fam"/>
</dbReference>
<comment type="caution">
    <text evidence="11">The sequence shown here is derived from an EMBL/GenBank/DDBJ whole genome shotgun (WGS) entry which is preliminary data.</text>
</comment>
<dbReference type="InterPro" id="IPR029061">
    <property type="entry name" value="THDP-binding"/>
</dbReference>
<sequence>MEAKTLTIEDLIFGGHKERKSQDEAVRKGDELVINCLRSLAMDAVQQANSGHPGTPMAMAPVAYALWARILSFDPEAPHWMNRDRFVLSMGHASMLLYGLLHLAGVKEVSNSDEVTGQLAVSLEDIKEFRQFSSKCPGHPEFGETTGVEVTTGPLAQGVATSVGMATASKWLGARFNKPEFKLFGFDVFALASDGDMQEGLSSEAASLAGHLKLSNLCWIWDNNQITIEGNVSSSKTIAWKASPDPRPTTSRGRVLAAWRYAQLGMVKLGWNSSWVSTCCERRRFFSAMRFLRIVDEGAGGCGDSGAGPGLDAITGCLGKKAEWAMSEDLSTRFIAYGWNVLRVGDANDVEALTRAFLSFRRESDRPTLIVVDSHIAWGAPTKQDSFHAHGTPLGDKEVTATKHIYNWPDEKFLVPEAVTQHFRDQMARRGGIARKEWEKTLVNYKKQFPEEGRILEDMIAGRLPVAWDQFCKPFPADAKGLATRQSSSECLNFMGKGVPWLMGGSADLATSCLTTLKGMDDFMPPASQWGQYAGRNLHFGIREHAMGSIMNGLALCKLRPFGSTFLVFSDYMRPPIRLASIMEMPCIFIFTHDSIGVGEDGPTHQPVEHVGCLRSIPGLVVFRPCDANECLEMWKYIMPLKDQPVALILSRQALPTLDRQKFAAAEGVHKGGYILADASTNGAPPELILMSTGSEVHLMLQAHEVLAASGVKVRSVSVPSMEIFKQQPQEYIDMVLPNACRARVSIEASRRDSWGSLIGLDGEHVGMITFGLSAPSKKVQIEKGFTVDAVTAAARRVMSGQPRQISSRAEVLKSWKKRKLST</sequence>
<evidence type="ECO:0000256" key="5">
    <source>
        <dbReference type="ARBA" id="ARBA00022679"/>
    </source>
</evidence>
<evidence type="ECO:0000256" key="6">
    <source>
        <dbReference type="ARBA" id="ARBA00022723"/>
    </source>
</evidence>
<keyword evidence="5" id="KW-0808">Transferase</keyword>
<accession>A0ABP0P006</accession>
<evidence type="ECO:0000256" key="4">
    <source>
        <dbReference type="ARBA" id="ARBA00007131"/>
    </source>
</evidence>
<dbReference type="Pfam" id="PF02779">
    <property type="entry name" value="Transket_pyr"/>
    <property type="match status" value="1"/>
</dbReference>
<dbReference type="InterPro" id="IPR009014">
    <property type="entry name" value="Transketo_C/PFOR_II"/>
</dbReference>
<keyword evidence="6" id="KW-0479">Metal-binding</keyword>
<dbReference type="PANTHER" id="PTHR43522:SF2">
    <property type="entry name" value="TRANSKETOLASE 1-RELATED"/>
    <property type="match status" value="1"/>
</dbReference>
<comment type="cofactor">
    <cofactor evidence="3">
        <name>thiamine diphosphate</name>
        <dbReference type="ChEBI" id="CHEBI:58937"/>
    </cofactor>
</comment>
<dbReference type="SMART" id="SM00861">
    <property type="entry name" value="Transket_pyr"/>
    <property type="match status" value="1"/>
</dbReference>
<dbReference type="InterPro" id="IPR020826">
    <property type="entry name" value="Transketolase_BS"/>
</dbReference>
<name>A0ABP0P006_9DINO</name>
<dbReference type="SUPFAM" id="SSF52518">
    <property type="entry name" value="Thiamin diphosphate-binding fold (THDP-binding)"/>
    <property type="match status" value="2"/>
</dbReference>
<comment type="similarity">
    <text evidence="4">Belongs to the transketolase family.</text>
</comment>
<dbReference type="InterPro" id="IPR055152">
    <property type="entry name" value="Transketolase-like_C_2"/>
</dbReference>
<keyword evidence="7" id="KW-0460">Magnesium</keyword>
<dbReference type="EMBL" id="CAXAMN010022317">
    <property type="protein sequence ID" value="CAK9068297.1"/>
    <property type="molecule type" value="Genomic_DNA"/>
</dbReference>
<evidence type="ECO:0000256" key="3">
    <source>
        <dbReference type="ARBA" id="ARBA00001964"/>
    </source>
</evidence>
<protein>
    <recommendedName>
        <fullName evidence="10">Transketolase-like pyrimidine-binding domain-containing protein</fullName>
    </recommendedName>
</protein>
<organism evidence="11 12">
    <name type="scientific">Durusdinium trenchii</name>
    <dbReference type="NCBI Taxonomy" id="1381693"/>
    <lineage>
        <taxon>Eukaryota</taxon>
        <taxon>Sar</taxon>
        <taxon>Alveolata</taxon>
        <taxon>Dinophyceae</taxon>
        <taxon>Suessiales</taxon>
        <taxon>Symbiodiniaceae</taxon>
        <taxon>Durusdinium</taxon>
    </lineage>
</organism>